<dbReference type="AlphaFoldDB" id="A0AAE1XJH4"/>
<keyword evidence="2" id="KW-0812">Transmembrane</keyword>
<dbReference type="EMBL" id="JACGWO010000013">
    <property type="protein sequence ID" value="KAK4412976.1"/>
    <property type="molecule type" value="Genomic_DNA"/>
</dbReference>
<protein>
    <recommendedName>
        <fullName evidence="5">ARM repeat superfamily protein</fullName>
    </recommendedName>
</protein>
<dbReference type="Proteomes" id="UP001293254">
    <property type="component" value="Unassembled WGS sequence"/>
</dbReference>
<evidence type="ECO:0008006" key="5">
    <source>
        <dbReference type="Google" id="ProtNLM"/>
    </source>
</evidence>
<dbReference type="InterPro" id="IPR011989">
    <property type="entry name" value="ARM-like"/>
</dbReference>
<keyword evidence="2" id="KW-0472">Membrane</keyword>
<keyword evidence="4" id="KW-1185">Reference proteome</keyword>
<evidence type="ECO:0000313" key="3">
    <source>
        <dbReference type="EMBL" id="KAK4412976.1"/>
    </source>
</evidence>
<evidence type="ECO:0000256" key="2">
    <source>
        <dbReference type="SAM" id="Phobius"/>
    </source>
</evidence>
<name>A0AAE1XJH4_9LAMI</name>
<evidence type="ECO:0000256" key="1">
    <source>
        <dbReference type="SAM" id="MobiDB-lite"/>
    </source>
</evidence>
<proteinExistence type="predicted"/>
<dbReference type="SUPFAM" id="SSF48371">
    <property type="entry name" value="ARM repeat"/>
    <property type="match status" value="1"/>
</dbReference>
<keyword evidence="2" id="KW-1133">Transmembrane helix</keyword>
<sequence length="1199" mass="133370">MAEEEEHQLIGLGSGSGPMVSETVGRVMTTLLQAKPKKLQDAISRLHSPPKMAPLTVSLEQSLWFLHKYIGEAAERGEHLDQVLVPIIQHSLTMRVSKQGNQAMILLNWLFQEEILFQYIVRNLAGIISRRDDHYVALGWCILGRSLIEYENVVNNLPTNAIREKYDAILKIFCSCVTHLISIICSRSNMQEGFELPTRLAVAAADFILSLTVSLTRKDLASDNMTKKQKSSSVVAKSQPISSLPGGTNDRGNKISRKTSELLSSLELKLLLWDNLNQLITLVEKLTAWSRKSRSLHATGLERVFKWLQEVKQLYGCFQDETEMQLLKTGSLLLSSCWKHYGMLMHLEDHKFSQQYKELLDQYLSGIQFYADNQSEEPNMSKDSKSDTINFFLNCLLLLLGRLDNQQFGNAVTEFGSQIYPVLMSQLRCGDEEVIDGAINIFKAVILRTNHASSERSLADTRQMDALLATLLDLLDGRDAAAKAIVKLVAEYCSICSDSKCLYEVLNRIDSKNIAQRRNAVDIVADLIRISSESVNALSKAIWQDVANHLLKCLGDEDPDVHSQAANLIPMIDPEFVLPDLVGLIYSANERAQMSASSALIALLVNHKQKPEILCMLLDCLSKLSQNPDSGAAPHGKEESTVDADRILKLLPEWAKNVDDWHVMVGPFIDKMLAEPSNAVIVRFLSLISEYLAEAVDLVFHRLILYMRKEKVTNEYFSNSRGRKESEIEAMEHENCLFRRLCPLLVIRLLPLRVFDDLDSPLVYGEFPSNFAAHVDGHFSIEGTECIAALMINRALSKSEFEDVRKLASELCGRIHPKVLVPILSTELESAANAKDTLKIRVCLFSLCTSLMIRGNNAYRHPDSFRIRKTIHKVLLWTSSDKDEISKAQHGCIDCLALMLCTELQAPESLKGGAISEDSALAHVINQLTDDEKDVCVESDGDDWTAETTVRLSFRLCMANVLISACQKMPDTGKKSFVRKILPRVIRSVGVAVEPEIRAACIQVLFAVAYHLKSSIFPYSNDLLTIALKSLREGSHKEKMAGGRLLACLMGSDEEVVESISGGLIEARSLLHHLSSADPWADVRQMCQQLLLSTFPWGDSISLLAINTVATVSLNRSVPATAAAHTFPMLPLLVSLAFSAAPLMLYIPPMRSLNLFVQATEFLLRGAVSYACIFCPTFASTFPVSSPSASPLPGGRDFE</sequence>
<reference evidence="3" key="1">
    <citation type="submission" date="2020-06" db="EMBL/GenBank/DDBJ databases">
        <authorList>
            <person name="Li T."/>
            <person name="Hu X."/>
            <person name="Zhang T."/>
            <person name="Song X."/>
            <person name="Zhang H."/>
            <person name="Dai N."/>
            <person name="Sheng W."/>
            <person name="Hou X."/>
            <person name="Wei L."/>
        </authorList>
    </citation>
    <scope>NUCLEOTIDE SEQUENCE</scope>
    <source>
        <strain evidence="3">3651</strain>
        <tissue evidence="3">Leaf</tissue>
    </source>
</reference>
<accession>A0AAE1XJH4</accession>
<comment type="caution">
    <text evidence="3">The sequence shown here is derived from an EMBL/GenBank/DDBJ whole genome shotgun (WGS) entry which is preliminary data.</text>
</comment>
<dbReference type="PANTHER" id="PTHR37743:SF1">
    <property type="entry name" value="ARM REPEAT SUPERFAMILY PROTEIN"/>
    <property type="match status" value="1"/>
</dbReference>
<gene>
    <name evidence="3" type="ORF">Salat_2944800</name>
</gene>
<reference evidence="3" key="2">
    <citation type="journal article" date="2024" name="Plant">
        <title>Genomic evolution and insights into agronomic trait innovations of Sesamum species.</title>
        <authorList>
            <person name="Miao H."/>
            <person name="Wang L."/>
            <person name="Qu L."/>
            <person name="Liu H."/>
            <person name="Sun Y."/>
            <person name="Le M."/>
            <person name="Wang Q."/>
            <person name="Wei S."/>
            <person name="Zheng Y."/>
            <person name="Lin W."/>
            <person name="Duan Y."/>
            <person name="Cao H."/>
            <person name="Xiong S."/>
            <person name="Wang X."/>
            <person name="Wei L."/>
            <person name="Li C."/>
            <person name="Ma Q."/>
            <person name="Ju M."/>
            <person name="Zhao R."/>
            <person name="Li G."/>
            <person name="Mu C."/>
            <person name="Tian Q."/>
            <person name="Mei H."/>
            <person name="Zhang T."/>
            <person name="Gao T."/>
            <person name="Zhang H."/>
        </authorList>
    </citation>
    <scope>NUCLEOTIDE SEQUENCE</scope>
    <source>
        <strain evidence="3">3651</strain>
    </source>
</reference>
<organism evidence="3 4">
    <name type="scientific">Sesamum alatum</name>
    <dbReference type="NCBI Taxonomy" id="300844"/>
    <lineage>
        <taxon>Eukaryota</taxon>
        <taxon>Viridiplantae</taxon>
        <taxon>Streptophyta</taxon>
        <taxon>Embryophyta</taxon>
        <taxon>Tracheophyta</taxon>
        <taxon>Spermatophyta</taxon>
        <taxon>Magnoliopsida</taxon>
        <taxon>eudicotyledons</taxon>
        <taxon>Gunneridae</taxon>
        <taxon>Pentapetalae</taxon>
        <taxon>asterids</taxon>
        <taxon>lamiids</taxon>
        <taxon>Lamiales</taxon>
        <taxon>Pedaliaceae</taxon>
        <taxon>Sesamum</taxon>
    </lineage>
</organism>
<dbReference type="PANTHER" id="PTHR37743">
    <property type="entry name" value="ARM REPEAT SUPERFAMILY PROTEIN"/>
    <property type="match status" value="1"/>
</dbReference>
<dbReference type="Gene3D" id="1.25.10.10">
    <property type="entry name" value="Leucine-rich Repeat Variant"/>
    <property type="match status" value="2"/>
</dbReference>
<feature type="transmembrane region" description="Helical" evidence="2">
    <location>
        <begin position="1127"/>
        <end position="1147"/>
    </location>
</feature>
<evidence type="ECO:0000313" key="4">
    <source>
        <dbReference type="Proteomes" id="UP001293254"/>
    </source>
</evidence>
<feature type="region of interest" description="Disordered" evidence="1">
    <location>
        <begin position="224"/>
        <end position="255"/>
    </location>
</feature>
<dbReference type="InterPro" id="IPR016024">
    <property type="entry name" value="ARM-type_fold"/>
</dbReference>